<accession>A0AA85JJ66</accession>
<dbReference type="WBParaSite" id="TREG1_39470.1">
    <property type="protein sequence ID" value="TREG1_39470.1"/>
    <property type="gene ID" value="TREG1_39470"/>
</dbReference>
<proteinExistence type="predicted"/>
<dbReference type="AlphaFoldDB" id="A0AA85JJ66"/>
<protein>
    <submittedName>
        <fullName evidence="2">Uncharacterized protein</fullName>
    </submittedName>
</protein>
<keyword evidence="1" id="KW-1185">Reference proteome</keyword>
<reference evidence="1" key="1">
    <citation type="submission" date="2022-06" db="EMBL/GenBank/DDBJ databases">
        <authorList>
            <person name="Berger JAMES D."/>
            <person name="Berger JAMES D."/>
        </authorList>
    </citation>
    <scope>NUCLEOTIDE SEQUENCE [LARGE SCALE GENOMIC DNA]</scope>
</reference>
<evidence type="ECO:0000313" key="1">
    <source>
        <dbReference type="Proteomes" id="UP000050795"/>
    </source>
</evidence>
<dbReference type="Proteomes" id="UP000050795">
    <property type="component" value="Unassembled WGS sequence"/>
</dbReference>
<reference evidence="2" key="2">
    <citation type="submission" date="2023-11" db="UniProtKB">
        <authorList>
            <consortium name="WormBaseParasite"/>
        </authorList>
    </citation>
    <scope>IDENTIFICATION</scope>
</reference>
<name>A0AA85JJ66_TRIRE</name>
<sequence>MVRHIPYLFVYENISTSHATAKHVNCFNFILFEPSSLFQRWIYRDLKVKIISYKLSPTNNKTINSHLK</sequence>
<evidence type="ECO:0000313" key="2">
    <source>
        <dbReference type="WBParaSite" id="TREG1_39470.1"/>
    </source>
</evidence>
<organism evidence="1 2">
    <name type="scientific">Trichobilharzia regenti</name>
    <name type="common">Nasal bird schistosome</name>
    <dbReference type="NCBI Taxonomy" id="157069"/>
    <lineage>
        <taxon>Eukaryota</taxon>
        <taxon>Metazoa</taxon>
        <taxon>Spiralia</taxon>
        <taxon>Lophotrochozoa</taxon>
        <taxon>Platyhelminthes</taxon>
        <taxon>Trematoda</taxon>
        <taxon>Digenea</taxon>
        <taxon>Strigeidida</taxon>
        <taxon>Schistosomatoidea</taxon>
        <taxon>Schistosomatidae</taxon>
        <taxon>Trichobilharzia</taxon>
    </lineage>
</organism>